<accession>A0A6J7XQ17</accession>
<organism evidence="2">
    <name type="scientific">freshwater metagenome</name>
    <dbReference type="NCBI Taxonomy" id="449393"/>
    <lineage>
        <taxon>unclassified sequences</taxon>
        <taxon>metagenomes</taxon>
        <taxon>ecological metagenomes</taxon>
    </lineage>
</organism>
<dbReference type="InterPro" id="IPR012340">
    <property type="entry name" value="NA-bd_OB-fold"/>
</dbReference>
<evidence type="ECO:0000313" key="2">
    <source>
        <dbReference type="EMBL" id="CAB5239812.1"/>
    </source>
</evidence>
<dbReference type="Gene3D" id="2.40.50.140">
    <property type="entry name" value="Nucleic acid-binding proteins"/>
    <property type="match status" value="1"/>
</dbReference>
<reference evidence="2" key="1">
    <citation type="submission" date="2020-05" db="EMBL/GenBank/DDBJ databases">
        <authorList>
            <person name="Chiriac C."/>
            <person name="Salcher M."/>
            <person name="Ghai R."/>
            <person name="Kavagutti S V."/>
        </authorList>
    </citation>
    <scope>NUCLEOTIDE SEQUENCE</scope>
</reference>
<gene>
    <name evidence="2" type="ORF">UFOPK3554_00498</name>
</gene>
<proteinExistence type="predicted"/>
<keyword evidence="1" id="KW-0238">DNA-binding</keyword>
<name>A0A6J7XQ17_9ZZZZ</name>
<dbReference type="InterPro" id="IPR000424">
    <property type="entry name" value="Primosome_PriB/ssb"/>
</dbReference>
<dbReference type="GO" id="GO:0003697">
    <property type="term" value="F:single-stranded DNA binding"/>
    <property type="evidence" value="ECO:0007669"/>
    <property type="project" value="InterPro"/>
</dbReference>
<protein>
    <submittedName>
        <fullName evidence="2">Unannotated protein</fullName>
    </submittedName>
</protein>
<dbReference type="SUPFAM" id="SSF50249">
    <property type="entry name" value="Nucleic acid-binding proteins"/>
    <property type="match status" value="1"/>
</dbReference>
<dbReference type="EMBL" id="CAFBSG010000005">
    <property type="protein sequence ID" value="CAB5239812.1"/>
    <property type="molecule type" value="Genomic_DNA"/>
</dbReference>
<dbReference type="PROSITE" id="PS50935">
    <property type="entry name" value="SSB"/>
    <property type="match status" value="1"/>
</dbReference>
<evidence type="ECO:0000256" key="1">
    <source>
        <dbReference type="ARBA" id="ARBA00023125"/>
    </source>
</evidence>
<dbReference type="AlphaFoldDB" id="A0A6J7XQ17"/>
<sequence>MAKKNVITQISVEQEDYSFNEACLRGRISGQPSEKVLPSGDRIVELRLVIAREGERADSRSGVDTLDIAAWSYRLRKRALSLKDSDWVQIDGPVHRRFWQGAHGVASRWQIEAFEITRL</sequence>